<dbReference type="PANTHER" id="PTHR30244:SF34">
    <property type="entry name" value="DTDP-4-AMINO-4,6-DIDEOXYGALACTOSE TRANSAMINASE"/>
    <property type="match status" value="1"/>
</dbReference>
<dbReference type="GO" id="GO:0008483">
    <property type="term" value="F:transaminase activity"/>
    <property type="evidence" value="ECO:0007669"/>
    <property type="project" value="UniProtKB-KW"/>
</dbReference>
<gene>
    <name evidence="3" type="ORF">SM611_04570</name>
</gene>
<dbReference type="SUPFAM" id="SSF53383">
    <property type="entry name" value="PLP-dependent transferases"/>
    <property type="match status" value="1"/>
</dbReference>
<dbReference type="InterPro" id="IPR015424">
    <property type="entry name" value="PyrdxlP-dep_Trfase"/>
</dbReference>
<dbReference type="EMBL" id="JAXCEI010000002">
    <property type="protein sequence ID" value="MFA1538195.1"/>
    <property type="molecule type" value="Genomic_DNA"/>
</dbReference>
<sequence>MGQSLAVTGGAPVATIDWPVWPRPVTGTDQLVADVLGSGRWALSGPWKGRRSHEQEFARRFAAYNEVEHCVPTANGTSALVIALEALGVGAGDEVIVPGLTWVASASAVLNVNAVPVIVDIDPATLCLDPAAVEAAITARTRAINVVHLYSSMADMDAILAIGARHGVPVLEDCAQAHGARWRGRRAGSLGRVGTFSMQQTKLLTAGEGGAAITGDPDLFDAMFQLRADGRRLAPQPPGDDRMELIERSSLMGNNYCLSEFGAAVLLSGLEVLDKENEIRAANAARLTARLREVPGVDPIRRLPGVTGDTYYQYAVRVDPEAFAARSAGQVCRAVEMEIGFPVSRCYPPLNRNPLYQPLGKRRYLLSDEHRDRIDPSRFELPNAERASAEVLTFHHSLLLARPADVDVVAEAFAKVRRLAASIPAPANGTGPAES</sequence>
<dbReference type="InterPro" id="IPR000653">
    <property type="entry name" value="DegT/StrS_aminotransferase"/>
</dbReference>
<protein>
    <submittedName>
        <fullName evidence="3">DegT/DnrJ/EryC1/StrS family aminotransferase</fullName>
        <ecNumber evidence="3">2.6.1.-</ecNumber>
    </submittedName>
</protein>
<dbReference type="EC" id="2.6.1.-" evidence="3"/>
<evidence type="ECO:0000313" key="3">
    <source>
        <dbReference type="EMBL" id="MFA1538195.1"/>
    </source>
</evidence>
<reference evidence="3 4" key="1">
    <citation type="submission" date="2023-11" db="EMBL/GenBank/DDBJ databases">
        <title>Actinomadura monticuli sp. nov., isolated from volcanic ash.</title>
        <authorList>
            <person name="Lee S.D."/>
            <person name="Yang H."/>
            <person name="Kim I.S."/>
        </authorList>
    </citation>
    <scope>NUCLEOTIDE SEQUENCE [LARGE SCALE GENOMIC DNA]</scope>
    <source>
        <strain evidence="3 4">DLS-62</strain>
    </source>
</reference>
<evidence type="ECO:0000256" key="1">
    <source>
        <dbReference type="ARBA" id="ARBA00001933"/>
    </source>
</evidence>
<keyword evidence="4" id="KW-1185">Reference proteome</keyword>
<organism evidence="3 4">
    <name type="scientific">Actinomadura monticuli</name>
    <dbReference type="NCBI Taxonomy" id="3097367"/>
    <lineage>
        <taxon>Bacteria</taxon>
        <taxon>Bacillati</taxon>
        <taxon>Actinomycetota</taxon>
        <taxon>Actinomycetes</taxon>
        <taxon>Streptosporangiales</taxon>
        <taxon>Thermomonosporaceae</taxon>
        <taxon>Actinomadura</taxon>
    </lineage>
</organism>
<dbReference type="PANTHER" id="PTHR30244">
    <property type="entry name" value="TRANSAMINASE"/>
    <property type="match status" value="1"/>
</dbReference>
<dbReference type="InterPro" id="IPR015421">
    <property type="entry name" value="PyrdxlP-dep_Trfase_major"/>
</dbReference>
<keyword evidence="2" id="KW-0663">Pyridoxal phosphate</keyword>
<dbReference type="CDD" id="cd00616">
    <property type="entry name" value="AHBA_syn"/>
    <property type="match status" value="1"/>
</dbReference>
<comment type="caution">
    <text evidence="3">The sequence shown here is derived from an EMBL/GenBank/DDBJ whole genome shotgun (WGS) entry which is preliminary data.</text>
</comment>
<keyword evidence="3" id="KW-0032">Aminotransferase</keyword>
<evidence type="ECO:0000313" key="4">
    <source>
        <dbReference type="Proteomes" id="UP001569963"/>
    </source>
</evidence>
<comment type="cofactor">
    <cofactor evidence="1">
        <name>pyridoxal 5'-phosphate</name>
        <dbReference type="ChEBI" id="CHEBI:597326"/>
    </cofactor>
</comment>
<accession>A0ABV4Q712</accession>
<proteinExistence type="inferred from homology"/>
<name>A0ABV4Q712_9ACTN</name>
<dbReference type="Proteomes" id="UP001569963">
    <property type="component" value="Unassembled WGS sequence"/>
</dbReference>
<dbReference type="Gene3D" id="3.90.1150.10">
    <property type="entry name" value="Aspartate Aminotransferase, domain 1"/>
    <property type="match status" value="1"/>
</dbReference>
<dbReference type="RefSeq" id="WP_371947535.1">
    <property type="nucleotide sequence ID" value="NZ_JAXCEI010000002.1"/>
</dbReference>
<keyword evidence="3" id="KW-0808">Transferase</keyword>
<dbReference type="Gene3D" id="3.40.640.10">
    <property type="entry name" value="Type I PLP-dependent aspartate aminotransferase-like (Major domain)"/>
    <property type="match status" value="1"/>
</dbReference>
<evidence type="ECO:0000256" key="2">
    <source>
        <dbReference type="RuleBase" id="RU004508"/>
    </source>
</evidence>
<dbReference type="Pfam" id="PF01041">
    <property type="entry name" value="DegT_DnrJ_EryC1"/>
    <property type="match status" value="1"/>
</dbReference>
<dbReference type="PIRSF" id="PIRSF000390">
    <property type="entry name" value="PLP_StrS"/>
    <property type="match status" value="1"/>
</dbReference>
<dbReference type="InterPro" id="IPR015422">
    <property type="entry name" value="PyrdxlP-dep_Trfase_small"/>
</dbReference>
<comment type="similarity">
    <text evidence="2">Belongs to the DegT/DnrJ/EryC1 family.</text>
</comment>